<dbReference type="EMBL" id="JAHHHD010000013">
    <property type="protein sequence ID" value="MBW4659583.1"/>
    <property type="molecule type" value="Genomic_DNA"/>
</dbReference>
<reference evidence="2" key="1">
    <citation type="submission" date="2021-05" db="EMBL/GenBank/DDBJ databases">
        <authorList>
            <person name="Pietrasiak N."/>
            <person name="Ward R."/>
            <person name="Stajich J.E."/>
            <person name="Kurbessoian T."/>
        </authorList>
    </citation>
    <scope>NUCLEOTIDE SEQUENCE</scope>
    <source>
        <strain evidence="2">UHER 2000/2452</strain>
    </source>
</reference>
<dbReference type="AlphaFoldDB" id="A0A951QDW6"/>
<feature type="transmembrane region" description="Helical" evidence="1">
    <location>
        <begin position="119"/>
        <end position="137"/>
    </location>
</feature>
<dbReference type="PANTHER" id="PTHR36009:SF3">
    <property type="entry name" value="TRANSMEMBRANE PROTEIN"/>
    <property type="match status" value="1"/>
</dbReference>
<keyword evidence="1" id="KW-0812">Transmembrane</keyword>
<proteinExistence type="predicted"/>
<keyword evidence="1" id="KW-1133">Transmembrane helix</keyword>
<accession>A0A951QDW6</accession>
<dbReference type="PANTHER" id="PTHR36009">
    <property type="match status" value="1"/>
</dbReference>
<organism evidence="2 3">
    <name type="scientific">Drouetiella hepatica Uher 2000/2452</name>
    <dbReference type="NCBI Taxonomy" id="904376"/>
    <lineage>
        <taxon>Bacteria</taxon>
        <taxon>Bacillati</taxon>
        <taxon>Cyanobacteriota</taxon>
        <taxon>Cyanophyceae</taxon>
        <taxon>Oculatellales</taxon>
        <taxon>Oculatellaceae</taxon>
        <taxon>Drouetiella</taxon>
    </lineage>
</organism>
<feature type="transmembrane region" description="Helical" evidence="1">
    <location>
        <begin position="44"/>
        <end position="68"/>
    </location>
</feature>
<gene>
    <name evidence="2" type="ORF">KME15_12985</name>
</gene>
<feature type="transmembrane region" description="Helical" evidence="1">
    <location>
        <begin position="80"/>
        <end position="98"/>
    </location>
</feature>
<evidence type="ECO:0000256" key="1">
    <source>
        <dbReference type="SAM" id="Phobius"/>
    </source>
</evidence>
<evidence type="ECO:0000313" key="2">
    <source>
        <dbReference type="EMBL" id="MBW4659583.1"/>
    </source>
</evidence>
<feature type="transmembrane region" description="Helical" evidence="1">
    <location>
        <begin position="157"/>
        <end position="175"/>
    </location>
</feature>
<feature type="transmembrane region" description="Helical" evidence="1">
    <location>
        <begin position="6"/>
        <end position="23"/>
    </location>
</feature>
<name>A0A951QDW6_9CYAN</name>
<dbReference type="Proteomes" id="UP000757435">
    <property type="component" value="Unassembled WGS sequence"/>
</dbReference>
<sequence>MLKKVWLWLLWGGFVAYAFLFAPPDRPDTLQLIQNLSTGNVAGINPLIVALFNIMGVLPLLYSCFLYLDGRGQKVPAWPFAIGSFAVGAFALLPYLALRQPNPTFLGTKNWWLKLTDSRWLGGLIAVGAIALMLYGFQNGDWSNFVAQWQTSRFIHVMSLDFCLLSLLFPVLLGDDMARRGLKDQRIFWAVTLLPLLGALAYVSLRPPVQATASDHAQSLAPNPSSPPL</sequence>
<comment type="caution">
    <text evidence="2">The sequence shown here is derived from an EMBL/GenBank/DDBJ whole genome shotgun (WGS) entry which is preliminary data.</text>
</comment>
<protein>
    <submittedName>
        <fullName evidence="2">DUF2834 domain-containing protein</fullName>
    </submittedName>
</protein>
<keyword evidence="1" id="KW-0472">Membrane</keyword>
<evidence type="ECO:0000313" key="3">
    <source>
        <dbReference type="Proteomes" id="UP000757435"/>
    </source>
</evidence>
<feature type="transmembrane region" description="Helical" evidence="1">
    <location>
        <begin position="187"/>
        <end position="205"/>
    </location>
</feature>
<reference evidence="2" key="2">
    <citation type="journal article" date="2022" name="Microbiol. Resour. Announc.">
        <title>Metagenome Sequencing to Explore Phylogenomics of Terrestrial Cyanobacteria.</title>
        <authorList>
            <person name="Ward R.D."/>
            <person name="Stajich J.E."/>
            <person name="Johansen J.R."/>
            <person name="Huntemann M."/>
            <person name="Clum A."/>
            <person name="Foster B."/>
            <person name="Foster B."/>
            <person name="Roux S."/>
            <person name="Palaniappan K."/>
            <person name="Varghese N."/>
            <person name="Mukherjee S."/>
            <person name="Reddy T.B.K."/>
            <person name="Daum C."/>
            <person name="Copeland A."/>
            <person name="Chen I.A."/>
            <person name="Ivanova N.N."/>
            <person name="Kyrpides N.C."/>
            <person name="Shapiro N."/>
            <person name="Eloe-Fadrosh E.A."/>
            <person name="Pietrasiak N."/>
        </authorList>
    </citation>
    <scope>NUCLEOTIDE SEQUENCE</scope>
    <source>
        <strain evidence="2">UHER 2000/2452</strain>
    </source>
</reference>